<dbReference type="SUPFAM" id="SSF52540">
    <property type="entry name" value="P-loop containing nucleoside triphosphate hydrolases"/>
    <property type="match status" value="1"/>
</dbReference>
<organism evidence="1 2">
    <name type="scientific">Thermoproteota archaeon</name>
    <dbReference type="NCBI Taxonomy" id="2056631"/>
    <lineage>
        <taxon>Archaea</taxon>
        <taxon>Thermoproteota</taxon>
    </lineage>
</organism>
<evidence type="ECO:0000313" key="1">
    <source>
        <dbReference type="EMBL" id="RLE47245.1"/>
    </source>
</evidence>
<dbReference type="InterPro" id="IPR027417">
    <property type="entry name" value="P-loop_NTPase"/>
</dbReference>
<proteinExistence type="predicted"/>
<evidence type="ECO:0008006" key="3">
    <source>
        <dbReference type="Google" id="ProtNLM"/>
    </source>
</evidence>
<dbReference type="Pfam" id="PF13469">
    <property type="entry name" value="Sulfotransfer_3"/>
    <property type="match status" value="1"/>
</dbReference>
<evidence type="ECO:0000313" key="2">
    <source>
        <dbReference type="Proteomes" id="UP000278475"/>
    </source>
</evidence>
<gene>
    <name evidence="1" type="ORF">DRJ31_09150</name>
</gene>
<dbReference type="EMBL" id="QMQV01000141">
    <property type="protein sequence ID" value="RLE47245.1"/>
    <property type="molecule type" value="Genomic_DNA"/>
</dbReference>
<dbReference type="AlphaFoldDB" id="A0A497EKQ3"/>
<comment type="caution">
    <text evidence="1">The sequence shown here is derived from an EMBL/GenBank/DDBJ whole genome shotgun (WGS) entry which is preliminary data.</text>
</comment>
<dbReference type="Proteomes" id="UP000278475">
    <property type="component" value="Unassembled WGS sequence"/>
</dbReference>
<sequence>MNEVIIHVGFPRTGTTYLQEQVFSKLNVCFIRSMFFTDWFGCRRKKTIISHESLSLHRYDSSAEEKFAVADALKRIFPDAKIIVGIRDAQSWLRSLYSQYIREGGTKTFDEFYKNFDKQHLDFDRYISHLRSLFDQVFVYRFEDFKRDKYRIIKEICDFIDEPVPVIDDIRYRPSLTERQIRAYRLINSLPFPNLVGRVIRYVINFVSHSQPQGEYVKERKKKSRMEEGADGCMV</sequence>
<accession>A0A497EKQ3</accession>
<dbReference type="Gene3D" id="3.40.50.300">
    <property type="entry name" value="P-loop containing nucleotide triphosphate hydrolases"/>
    <property type="match status" value="1"/>
</dbReference>
<protein>
    <recommendedName>
        <fullName evidence="3">Sulfotransferase domain-containing protein</fullName>
    </recommendedName>
</protein>
<name>A0A497EKQ3_9CREN</name>
<reference evidence="1 2" key="1">
    <citation type="submission" date="2018-06" db="EMBL/GenBank/DDBJ databases">
        <title>Extensive metabolic versatility and redundancy in microbially diverse, dynamic hydrothermal sediments.</title>
        <authorList>
            <person name="Dombrowski N."/>
            <person name="Teske A."/>
            <person name="Baker B.J."/>
        </authorList>
    </citation>
    <scope>NUCLEOTIDE SEQUENCE [LARGE SCALE GENOMIC DNA]</scope>
    <source>
        <strain evidence="1">B66_G16</strain>
    </source>
</reference>